<dbReference type="PRINTS" id="PR00371">
    <property type="entry name" value="FPNCR"/>
</dbReference>
<evidence type="ECO:0000256" key="2">
    <source>
        <dbReference type="ARBA" id="ARBA00022643"/>
    </source>
</evidence>
<dbReference type="Proteomes" id="UP001595961">
    <property type="component" value="Unassembled WGS sequence"/>
</dbReference>
<dbReference type="SUPFAM" id="SSF63380">
    <property type="entry name" value="Riboflavin synthase domain-like"/>
    <property type="match status" value="1"/>
</dbReference>
<evidence type="ECO:0000313" key="9">
    <source>
        <dbReference type="Proteomes" id="UP001595961"/>
    </source>
</evidence>
<dbReference type="EMBL" id="JBHSGA010000020">
    <property type="protein sequence ID" value="MFC4528375.1"/>
    <property type="molecule type" value="Genomic_DNA"/>
</dbReference>
<dbReference type="PRINTS" id="PR00369">
    <property type="entry name" value="FLAVODOXIN"/>
</dbReference>
<evidence type="ECO:0000313" key="8">
    <source>
        <dbReference type="EMBL" id="MFC4528375.1"/>
    </source>
</evidence>
<dbReference type="PANTHER" id="PTHR19384">
    <property type="entry name" value="NITRIC OXIDE SYNTHASE-RELATED"/>
    <property type="match status" value="1"/>
</dbReference>
<dbReference type="SUPFAM" id="SSF52343">
    <property type="entry name" value="Ferredoxin reductase-like, C-terminal NADP-linked domain"/>
    <property type="match status" value="1"/>
</dbReference>
<dbReference type="PROSITE" id="PS50902">
    <property type="entry name" value="FLAVODOXIN_LIKE"/>
    <property type="match status" value="1"/>
</dbReference>
<evidence type="ECO:0000256" key="1">
    <source>
        <dbReference type="ARBA" id="ARBA00022630"/>
    </source>
</evidence>
<dbReference type="InterPro" id="IPR008254">
    <property type="entry name" value="Flavodoxin/NO_synth"/>
</dbReference>
<sequence>MNRSPTLSIEGKAWGNVALVALLLVLAGGLLAWHAGAWKWRDPGAERWILAIAALAAWVGFTAWTGWSRRRATRGQLLPMPSSSAPQGDVVLVAFASQTGTAEHLARQTAQSLHVAGMTVSLIELGALDGEALMQATRVLFVVSTTGEGDAPDSAARFVSHCMRAPLPLGQLHYGLLALGDRDYDEFCGFGRQLQHWLQQSAAHALFDAVEVDNSEPAALRHWQHHLSLLSGITESPDWERPDYQRWQLIERRLLNPGSLGGPCFHLAFRPLDGEATWQAGDLVELGPRHAPDDVARWLAAALLDGDVLVEHGGRRACLREWLGGSHLPSLDEVSGRTPAEVVVALQELPHREYSIASLPADGSLHLLVRRMARADGKAGLGSGWLTEHVAIGAEVALRIRSNPGFHAPDDGRPLVLVGNGTGLAGLRALLKARIDAGHARNWLLFGERQTRRDFYHRDEIEQWLRDGLLARLDLAWSRDEATPTYVQDRLRAAADDLQQWVREGAAIYVCGSLVGMAPGVDAVLRDVLGAVELECLREDGRYRRDVY</sequence>
<organism evidence="8 9">
    <name type="scientific">Dyella halodurans</name>
    <dbReference type="NCBI Taxonomy" id="1920171"/>
    <lineage>
        <taxon>Bacteria</taxon>
        <taxon>Pseudomonadati</taxon>
        <taxon>Pseudomonadota</taxon>
        <taxon>Gammaproteobacteria</taxon>
        <taxon>Lysobacterales</taxon>
        <taxon>Rhodanobacteraceae</taxon>
        <taxon>Dyella</taxon>
    </lineage>
</organism>
<evidence type="ECO:0000256" key="5">
    <source>
        <dbReference type="SAM" id="Phobius"/>
    </source>
</evidence>
<name>A0ABV9C6R2_9GAMM</name>
<reference evidence="9" key="1">
    <citation type="journal article" date="2019" name="Int. J. Syst. Evol. Microbiol.">
        <title>The Global Catalogue of Microorganisms (GCM) 10K type strain sequencing project: providing services to taxonomists for standard genome sequencing and annotation.</title>
        <authorList>
            <consortium name="The Broad Institute Genomics Platform"/>
            <consortium name="The Broad Institute Genome Sequencing Center for Infectious Disease"/>
            <person name="Wu L."/>
            <person name="Ma J."/>
        </authorList>
    </citation>
    <scope>NUCLEOTIDE SEQUENCE [LARGE SCALE GENOMIC DNA]</scope>
    <source>
        <strain evidence="9">CCM 4481</strain>
    </source>
</reference>
<dbReference type="InterPro" id="IPR001094">
    <property type="entry name" value="Flavdoxin-like"/>
</dbReference>
<gene>
    <name evidence="8" type="ORF">ACFO5W_17150</name>
</gene>
<dbReference type="InterPro" id="IPR017938">
    <property type="entry name" value="Riboflavin_synthase-like_b-brl"/>
</dbReference>
<dbReference type="InterPro" id="IPR029039">
    <property type="entry name" value="Flavoprotein-like_sf"/>
</dbReference>
<proteinExistence type="predicted"/>
<dbReference type="InterPro" id="IPR001433">
    <property type="entry name" value="OxRdtase_FAD/NAD-bd"/>
</dbReference>
<dbReference type="InterPro" id="IPR039261">
    <property type="entry name" value="FNR_nucleotide-bd"/>
</dbReference>
<dbReference type="Gene3D" id="2.40.30.10">
    <property type="entry name" value="Translation factors"/>
    <property type="match status" value="1"/>
</dbReference>
<dbReference type="InterPro" id="IPR001709">
    <property type="entry name" value="Flavoprot_Pyr_Nucl_cyt_Rdtase"/>
</dbReference>
<keyword evidence="3" id="KW-0249">Electron transport</keyword>
<evidence type="ECO:0000256" key="3">
    <source>
        <dbReference type="ARBA" id="ARBA00022982"/>
    </source>
</evidence>
<dbReference type="Pfam" id="PF00258">
    <property type="entry name" value="Flavodoxin_1"/>
    <property type="match status" value="1"/>
</dbReference>
<comment type="caution">
    <text evidence="8">The sequence shown here is derived from an EMBL/GenBank/DDBJ whole genome shotgun (WGS) entry which is preliminary data.</text>
</comment>
<dbReference type="CDD" id="cd06200">
    <property type="entry name" value="SiR_like1"/>
    <property type="match status" value="1"/>
</dbReference>
<dbReference type="Gene3D" id="3.40.50.360">
    <property type="match status" value="1"/>
</dbReference>
<keyword evidence="2" id="KW-0288">FMN</keyword>
<dbReference type="PROSITE" id="PS51384">
    <property type="entry name" value="FAD_FR"/>
    <property type="match status" value="1"/>
</dbReference>
<keyword evidence="5" id="KW-1133">Transmembrane helix</keyword>
<keyword evidence="5" id="KW-0472">Membrane</keyword>
<evidence type="ECO:0000256" key="4">
    <source>
        <dbReference type="ARBA" id="ARBA00023797"/>
    </source>
</evidence>
<feature type="domain" description="Flavodoxin-like" evidence="6">
    <location>
        <begin position="91"/>
        <end position="228"/>
    </location>
</feature>
<accession>A0ABV9C6R2</accession>
<dbReference type="RefSeq" id="WP_266148303.1">
    <property type="nucleotide sequence ID" value="NZ_CP064028.1"/>
</dbReference>
<feature type="domain" description="FAD-binding FR-type" evidence="7">
    <location>
        <begin position="242"/>
        <end position="409"/>
    </location>
</feature>
<evidence type="ECO:0000259" key="7">
    <source>
        <dbReference type="PROSITE" id="PS51384"/>
    </source>
</evidence>
<dbReference type="InterPro" id="IPR017927">
    <property type="entry name" value="FAD-bd_FR_type"/>
</dbReference>
<dbReference type="Gene3D" id="3.40.50.80">
    <property type="entry name" value="Nucleotide-binding domain of ferredoxin-NADP reductase (FNR) module"/>
    <property type="match status" value="1"/>
</dbReference>
<dbReference type="Pfam" id="PF00175">
    <property type="entry name" value="NAD_binding_1"/>
    <property type="match status" value="1"/>
</dbReference>
<keyword evidence="3" id="KW-0813">Transport</keyword>
<keyword evidence="5" id="KW-0812">Transmembrane</keyword>
<protein>
    <recommendedName>
        <fullName evidence="4">NADPH--hemoprotein reductase</fullName>
        <ecNumber evidence="4">1.6.2.4</ecNumber>
    </recommendedName>
</protein>
<keyword evidence="1" id="KW-0285">Flavoprotein</keyword>
<feature type="transmembrane region" description="Helical" evidence="5">
    <location>
        <begin position="48"/>
        <end position="67"/>
    </location>
</feature>
<dbReference type="SUPFAM" id="SSF52218">
    <property type="entry name" value="Flavoproteins"/>
    <property type="match status" value="1"/>
</dbReference>
<evidence type="ECO:0000259" key="6">
    <source>
        <dbReference type="PROSITE" id="PS50902"/>
    </source>
</evidence>
<dbReference type="PANTHER" id="PTHR19384:SF17">
    <property type="entry name" value="NADPH--CYTOCHROME P450 REDUCTASE"/>
    <property type="match status" value="1"/>
</dbReference>
<dbReference type="EC" id="1.6.2.4" evidence="4"/>
<keyword evidence="9" id="KW-1185">Reference proteome</keyword>